<dbReference type="EMBL" id="CP019791">
    <property type="protein sequence ID" value="AQT67587.1"/>
    <property type="molecule type" value="Genomic_DNA"/>
</dbReference>
<dbReference type="PANTHER" id="PTHR30093:SF2">
    <property type="entry name" value="TYPE II SECRETION SYSTEM PROTEIN H"/>
    <property type="match status" value="1"/>
</dbReference>
<dbReference type="InterPro" id="IPR045584">
    <property type="entry name" value="Pilin-like"/>
</dbReference>
<dbReference type="AlphaFoldDB" id="A0A1U9NIH3"/>
<evidence type="ECO:0000256" key="1">
    <source>
        <dbReference type="ARBA" id="ARBA00022481"/>
    </source>
</evidence>
<dbReference type="InterPro" id="IPR000983">
    <property type="entry name" value="Bac_GSPG_pilin"/>
</dbReference>
<dbReference type="GO" id="GO:0015628">
    <property type="term" value="P:protein secretion by the type II secretion system"/>
    <property type="evidence" value="ECO:0007669"/>
    <property type="project" value="InterPro"/>
</dbReference>
<dbReference type="PRINTS" id="PR00813">
    <property type="entry name" value="BCTERIALGSPG"/>
</dbReference>
<accession>A0A1U9NIH3</accession>
<dbReference type="PANTHER" id="PTHR30093">
    <property type="entry name" value="GENERAL SECRETION PATHWAY PROTEIN G"/>
    <property type="match status" value="1"/>
</dbReference>
<dbReference type="Proteomes" id="UP000189674">
    <property type="component" value="Chromosome"/>
</dbReference>
<dbReference type="NCBIfam" id="TIGR02532">
    <property type="entry name" value="IV_pilin_GFxxxE"/>
    <property type="match status" value="1"/>
</dbReference>
<dbReference type="SUPFAM" id="SSF54523">
    <property type="entry name" value="Pili subunits"/>
    <property type="match status" value="1"/>
</dbReference>
<dbReference type="Gene3D" id="3.30.700.10">
    <property type="entry name" value="Glycoprotein, Type 4 Pilin"/>
    <property type="match status" value="1"/>
</dbReference>
<dbReference type="KEGG" id="alus:STSP2_00735"/>
<evidence type="ECO:0000313" key="3">
    <source>
        <dbReference type="Proteomes" id="UP000189674"/>
    </source>
</evidence>
<dbReference type="STRING" id="1936003.STSP2_00735"/>
<keyword evidence="3" id="KW-1185">Reference proteome</keyword>
<keyword evidence="1" id="KW-0488">Methylation</keyword>
<gene>
    <name evidence="2" type="ORF">STSP2_00735</name>
</gene>
<evidence type="ECO:0000313" key="2">
    <source>
        <dbReference type="EMBL" id="AQT67587.1"/>
    </source>
</evidence>
<dbReference type="Pfam" id="PF07963">
    <property type="entry name" value="N_methyl"/>
    <property type="match status" value="1"/>
</dbReference>
<sequence>MKKSAFTLIELLVVIAIIALLLAIMMPALGIVKQKAQGVVCLARLKNLSIGYQTYAVENGGKLPNANTPRPNDPYYNTAWVVAPQTEDEVDKSGGSTVEEKINGIERGVLWDFIKDADAYHCVGDQRYKKPSEHGSYGGMGGFRSYSIPGGLNGGDANWVYKRLSQIKKPSSIYAFVEEAEPRGYNLNWWALPRTGDKWTDPIAIWHNEKSALGFVDGHAEMHNWKDKTTLEMGWNQTIHKYVDPEKDGEIEDLRYMQEHYPYKG</sequence>
<dbReference type="GO" id="GO:0015627">
    <property type="term" value="C:type II protein secretion system complex"/>
    <property type="evidence" value="ECO:0007669"/>
    <property type="project" value="InterPro"/>
</dbReference>
<proteinExistence type="predicted"/>
<protein>
    <submittedName>
        <fullName evidence="2">Type II secretion system protein G</fullName>
    </submittedName>
</protein>
<name>A0A1U9NIH3_9BACT</name>
<reference evidence="3" key="1">
    <citation type="submission" date="2017-02" db="EMBL/GenBank/DDBJ databases">
        <title>Comparative genomics and description of representatives of a novel lineage of planctomycetes thriving in anoxic sediments.</title>
        <authorList>
            <person name="Spring S."/>
            <person name="Bunk B."/>
            <person name="Sproer C."/>
        </authorList>
    </citation>
    <scope>NUCLEOTIDE SEQUENCE [LARGE SCALE GENOMIC DNA]</scope>
    <source>
        <strain evidence="3">ST-NAGAB-D1</strain>
    </source>
</reference>
<dbReference type="OrthoDB" id="281797at2"/>
<dbReference type="InterPro" id="IPR012902">
    <property type="entry name" value="N_methyl_site"/>
</dbReference>
<dbReference type="RefSeq" id="WP_146659908.1">
    <property type="nucleotide sequence ID" value="NZ_CP019791.1"/>
</dbReference>
<organism evidence="2 3">
    <name type="scientific">Anaerohalosphaera lusitana</name>
    <dbReference type="NCBI Taxonomy" id="1936003"/>
    <lineage>
        <taxon>Bacteria</taxon>
        <taxon>Pseudomonadati</taxon>
        <taxon>Planctomycetota</taxon>
        <taxon>Phycisphaerae</taxon>
        <taxon>Sedimentisphaerales</taxon>
        <taxon>Anaerohalosphaeraceae</taxon>
        <taxon>Anaerohalosphaera</taxon>
    </lineage>
</organism>